<gene>
    <name evidence="1" type="ORF">S06H3_02130</name>
</gene>
<accession>X1L363</accession>
<dbReference type="AlphaFoldDB" id="X1L363"/>
<proteinExistence type="predicted"/>
<name>X1L363_9ZZZZ</name>
<evidence type="ECO:0000313" key="1">
    <source>
        <dbReference type="EMBL" id="GAI00326.1"/>
    </source>
</evidence>
<organism evidence="1">
    <name type="scientific">marine sediment metagenome</name>
    <dbReference type="NCBI Taxonomy" id="412755"/>
    <lineage>
        <taxon>unclassified sequences</taxon>
        <taxon>metagenomes</taxon>
        <taxon>ecological metagenomes</taxon>
    </lineage>
</organism>
<comment type="caution">
    <text evidence="1">The sequence shown here is derived from an EMBL/GenBank/DDBJ whole genome shotgun (WGS) entry which is preliminary data.</text>
</comment>
<protein>
    <submittedName>
        <fullName evidence="1">Uncharacterized protein</fullName>
    </submittedName>
</protein>
<reference evidence="1" key="1">
    <citation type="journal article" date="2014" name="Front. Microbiol.">
        <title>High frequency of phylogenetically diverse reductive dehalogenase-homologous genes in deep subseafloor sedimentary metagenomes.</title>
        <authorList>
            <person name="Kawai M."/>
            <person name="Futagami T."/>
            <person name="Toyoda A."/>
            <person name="Takaki Y."/>
            <person name="Nishi S."/>
            <person name="Hori S."/>
            <person name="Arai W."/>
            <person name="Tsubouchi T."/>
            <person name="Morono Y."/>
            <person name="Uchiyama I."/>
            <person name="Ito T."/>
            <person name="Fujiyama A."/>
            <person name="Inagaki F."/>
            <person name="Takami H."/>
        </authorList>
    </citation>
    <scope>NUCLEOTIDE SEQUENCE</scope>
    <source>
        <strain evidence="1">Expedition CK06-06</strain>
    </source>
</reference>
<dbReference type="EMBL" id="BARV01000596">
    <property type="protein sequence ID" value="GAI00326.1"/>
    <property type="molecule type" value="Genomic_DNA"/>
</dbReference>
<sequence length="83" mass="9617">MTVKDGLKKLKDRIRVWLVALLALILIDEVVKEGYLFKFEDLFTLEFTHEKLFVAVAAMLVAYEIHQKRKTSHEEALNKKGEG</sequence>